<evidence type="ECO:0000313" key="1">
    <source>
        <dbReference type="EMBL" id="AYN66467.1"/>
    </source>
</evidence>
<proteinExistence type="predicted"/>
<dbReference type="Proteomes" id="UP000276309">
    <property type="component" value="Chromosome"/>
</dbReference>
<protein>
    <submittedName>
        <fullName evidence="1">Uncharacterized protein</fullName>
    </submittedName>
</protein>
<dbReference type="AlphaFoldDB" id="A0A3G2L2G4"/>
<evidence type="ECO:0000313" key="2">
    <source>
        <dbReference type="Proteomes" id="UP000276309"/>
    </source>
</evidence>
<gene>
    <name evidence="1" type="ORF">D1013_03260</name>
</gene>
<accession>A0A3G2L2G4</accession>
<sequence>MLMGKIGLALSSFLFFVRKMVRQRLMGYYFMIRNQAKKGTYFLVTRIPVRFGNKLATSVSFAFQFGILF</sequence>
<keyword evidence="2" id="KW-1185">Reference proteome</keyword>
<dbReference type="KEGG" id="emar:D1013_03260"/>
<dbReference type="EMBL" id="CP032050">
    <property type="protein sequence ID" value="AYN66467.1"/>
    <property type="molecule type" value="Genomic_DNA"/>
</dbReference>
<name>A0A3G2L2G4_9FLAO</name>
<reference evidence="1 2" key="1">
    <citation type="submission" date="2018-08" db="EMBL/GenBank/DDBJ databases">
        <title>The reduced genetic potential of extracellular carbohydrate catabolism in Euzebyella marina RN62, a Flavobacteriia bacterium isolated from the hadal water.</title>
        <authorList>
            <person name="Xue C."/>
        </authorList>
    </citation>
    <scope>NUCLEOTIDE SEQUENCE [LARGE SCALE GENOMIC DNA]</scope>
    <source>
        <strain evidence="1 2">RN62</strain>
    </source>
</reference>
<dbReference type="OrthoDB" id="662468at2"/>
<organism evidence="1 2">
    <name type="scientific">Euzebyella marina</name>
    <dbReference type="NCBI Taxonomy" id="1761453"/>
    <lineage>
        <taxon>Bacteria</taxon>
        <taxon>Pseudomonadati</taxon>
        <taxon>Bacteroidota</taxon>
        <taxon>Flavobacteriia</taxon>
        <taxon>Flavobacteriales</taxon>
        <taxon>Flavobacteriaceae</taxon>
        <taxon>Euzebyella</taxon>
    </lineage>
</organism>